<evidence type="ECO:0000256" key="3">
    <source>
        <dbReference type="ARBA" id="ARBA00022598"/>
    </source>
</evidence>
<dbReference type="EMBL" id="KN121930">
    <property type="protein sequence ID" value="KFO34618.1"/>
    <property type="molecule type" value="Genomic_DNA"/>
</dbReference>
<keyword evidence="6" id="KW-0067">ATP-binding</keyword>
<evidence type="ECO:0000256" key="1">
    <source>
        <dbReference type="ARBA" id="ARBA00001946"/>
    </source>
</evidence>
<dbReference type="InterPro" id="IPR010487">
    <property type="entry name" value="NGRN/Rrg9"/>
</dbReference>
<feature type="compositionally biased region" description="Basic and acidic residues" evidence="7">
    <location>
        <begin position="530"/>
        <end position="548"/>
    </location>
</feature>
<protein>
    <submittedName>
        <fullName evidence="8">Tubulin polyglutamylase TTLL13</fullName>
    </submittedName>
</protein>
<keyword evidence="3" id="KW-0436">Ligase</keyword>
<feature type="region of interest" description="Disordered" evidence="7">
    <location>
        <begin position="1"/>
        <end position="20"/>
    </location>
</feature>
<dbReference type="eggNOG" id="KOG2158">
    <property type="taxonomic scope" value="Eukaryota"/>
</dbReference>
<feature type="compositionally biased region" description="Acidic residues" evidence="7">
    <location>
        <begin position="11"/>
        <end position="20"/>
    </location>
</feature>
<dbReference type="PROSITE" id="PS51221">
    <property type="entry name" value="TTL"/>
    <property type="match status" value="1"/>
</dbReference>
<dbReference type="Pfam" id="PF03133">
    <property type="entry name" value="TTL"/>
    <property type="match status" value="1"/>
</dbReference>
<proteinExistence type="inferred from homology"/>
<dbReference type="AlphaFoldDB" id="A0A091DVW4"/>
<evidence type="ECO:0000313" key="9">
    <source>
        <dbReference type="Proteomes" id="UP000028990"/>
    </source>
</evidence>
<comment type="similarity">
    <text evidence="2">Belongs to the tubulin--tyrosine ligase family.</text>
</comment>
<evidence type="ECO:0000313" key="8">
    <source>
        <dbReference type="EMBL" id="KFO34618.1"/>
    </source>
</evidence>
<dbReference type="GO" id="GO:0005524">
    <property type="term" value="F:ATP binding"/>
    <property type="evidence" value="ECO:0007669"/>
    <property type="project" value="UniProtKB-KW"/>
</dbReference>
<dbReference type="Gene3D" id="3.30.470.20">
    <property type="entry name" value="ATP-grasp fold, B domain"/>
    <property type="match status" value="1"/>
</dbReference>
<dbReference type="FunFam" id="3.30.470.20:FF:000009">
    <property type="entry name" value="tubulin polyglutamylase TTLL5 isoform X1"/>
    <property type="match status" value="1"/>
</dbReference>
<dbReference type="GO" id="GO:0005874">
    <property type="term" value="C:microtubule"/>
    <property type="evidence" value="ECO:0007669"/>
    <property type="project" value="UniProtKB-KW"/>
</dbReference>
<sequence>MEPSTCKNSGTEEDCVEEEESEEECVKEEALILSNPSQQAFSEADHKAFEDGVPLAITAKKIIAPADTDDVEVGRRKRRRKRRPLTINLTNCKYESVRRAAQMCGLKEVGEDEEWTVYWTDFSISLERVMEMKRFQKINHFPGMTELCRKGLLARNLNRMQKLYPSEYNIFPRTWCLPADYGDFQSYGRQRKMCTYICKPDSGCQGRGIFITRNPKEIKPGEHMICQQYISKPFLIDGFKFDMRIYILITSCDPLRIFTYEEGLARFATMPYVEPSHNNLENVCMHLTNYAINKHNENFVRDDAIGSKRKLSTLNAWLREHGYDPRELWGDIEGIIIKTIISAHSVLRHNYRTCFPQYLSGGTCACFEILGFDILLDHKLKPWLLEVNHSPSFTTDSRLDREVKDALLCDAMTLVNLRGCDKRKVMEEDKQRVKERLLLCHQQPREARREQIETSHAAMLDQEKYEDSHLGGYRRIYPGPDMEKYAPFFKHNGSLFQETAASKAREECARQQLEEIRLKQEQQENSGTKRQKENKDQNLGESAGEKSKPRAGHRAHLAHRMQNWEKELPPVHLDTMQPQEIVEEEELERLKGLLQRGNLIRSLGIVEQLTQMLHISPQSQRNLHEYRRTKNGDVVLCTASPHVLRRRPSTLVNVSQHSTLKRQKKTIRLQKIRRQMEPPGPPPRTLTREAMDQIRYLHKEFADSWSVARLAEGFDVSTDVIRRVLKSKFVPTVKQKLKQDEKVLKRAGLAHSMQQLQSSEDSRKSLAAGHVVMGSLLKASSRGQSHSTALTVLEASTQSTDAQQKQEGRNKGSQSLGKRSFVPDTIALDRQRKPKSSTSDCAGTRSTDSNGFLSDKKLEECKADELGDQNFSSKVVQRGREFFDSNGNFLYRI</sequence>
<evidence type="ECO:0000256" key="2">
    <source>
        <dbReference type="ARBA" id="ARBA00006820"/>
    </source>
</evidence>
<gene>
    <name evidence="8" type="ORF">H920_03986</name>
</gene>
<dbReference type="STRING" id="885580.ENSFDAP00000002720"/>
<comment type="cofactor">
    <cofactor evidence="1">
        <name>Mg(2+)</name>
        <dbReference type="ChEBI" id="CHEBI:18420"/>
    </cofactor>
</comment>
<reference evidence="8 9" key="1">
    <citation type="submission" date="2013-11" db="EMBL/GenBank/DDBJ databases">
        <title>The Damaraland mole rat (Fukomys damarensis) genome and evolution of African mole rats.</title>
        <authorList>
            <person name="Gladyshev V.N."/>
            <person name="Fang X."/>
        </authorList>
    </citation>
    <scope>NUCLEOTIDE SEQUENCE [LARGE SCALE GENOMIC DNA]</scope>
    <source>
        <tissue evidence="8">Liver</tissue>
    </source>
</reference>
<dbReference type="PANTHER" id="PTHR12241:SF91">
    <property type="entry name" value="TUBULIN POLYGLUTAMYLASE TTLL13"/>
    <property type="match status" value="1"/>
</dbReference>
<dbReference type="InterPro" id="IPR004344">
    <property type="entry name" value="TTL/TTLL_fam"/>
</dbReference>
<keyword evidence="5" id="KW-0547">Nucleotide-binding</keyword>
<name>A0A091DVW4_FUKDA</name>
<keyword evidence="4" id="KW-0493">Microtubule</keyword>
<evidence type="ECO:0000256" key="5">
    <source>
        <dbReference type="ARBA" id="ARBA00022741"/>
    </source>
</evidence>
<evidence type="ECO:0000256" key="4">
    <source>
        <dbReference type="ARBA" id="ARBA00022701"/>
    </source>
</evidence>
<dbReference type="SUPFAM" id="SSF56059">
    <property type="entry name" value="Glutathione synthetase ATP-binding domain-like"/>
    <property type="match status" value="1"/>
</dbReference>
<organism evidence="8 9">
    <name type="scientific">Fukomys damarensis</name>
    <name type="common">Damaraland mole rat</name>
    <name type="synonym">Cryptomys damarensis</name>
    <dbReference type="NCBI Taxonomy" id="885580"/>
    <lineage>
        <taxon>Eukaryota</taxon>
        <taxon>Metazoa</taxon>
        <taxon>Chordata</taxon>
        <taxon>Craniata</taxon>
        <taxon>Vertebrata</taxon>
        <taxon>Euteleostomi</taxon>
        <taxon>Mammalia</taxon>
        <taxon>Eutheria</taxon>
        <taxon>Euarchontoglires</taxon>
        <taxon>Glires</taxon>
        <taxon>Rodentia</taxon>
        <taxon>Hystricomorpha</taxon>
        <taxon>Bathyergidae</taxon>
        <taxon>Fukomys</taxon>
    </lineage>
</organism>
<feature type="region of interest" description="Disordered" evidence="7">
    <location>
        <begin position="518"/>
        <end position="556"/>
    </location>
</feature>
<feature type="region of interest" description="Disordered" evidence="7">
    <location>
        <begin position="795"/>
        <end position="849"/>
    </location>
</feature>
<dbReference type="GO" id="GO:0015631">
    <property type="term" value="F:tubulin binding"/>
    <property type="evidence" value="ECO:0007669"/>
    <property type="project" value="TreeGrafter"/>
</dbReference>
<evidence type="ECO:0000256" key="6">
    <source>
        <dbReference type="ARBA" id="ARBA00022840"/>
    </source>
</evidence>
<dbReference type="GO" id="GO:0036064">
    <property type="term" value="C:ciliary basal body"/>
    <property type="evidence" value="ECO:0007669"/>
    <property type="project" value="TreeGrafter"/>
</dbReference>
<dbReference type="PANTHER" id="PTHR12241">
    <property type="entry name" value="TUBULIN POLYGLUTAMYLASE"/>
    <property type="match status" value="1"/>
</dbReference>
<feature type="compositionally biased region" description="Polar residues" evidence="7">
    <location>
        <begin position="836"/>
        <end position="849"/>
    </location>
</feature>
<dbReference type="Pfam" id="PF06413">
    <property type="entry name" value="Neugrin"/>
    <property type="match status" value="1"/>
</dbReference>
<accession>A0A091DVW4</accession>
<keyword evidence="9" id="KW-1185">Reference proteome</keyword>
<evidence type="ECO:0000256" key="7">
    <source>
        <dbReference type="SAM" id="MobiDB-lite"/>
    </source>
</evidence>
<dbReference type="GO" id="GO:0070740">
    <property type="term" value="F:tubulin-glutamic acid ligase activity"/>
    <property type="evidence" value="ECO:0007669"/>
    <property type="project" value="TreeGrafter"/>
</dbReference>
<dbReference type="GO" id="GO:0000226">
    <property type="term" value="P:microtubule cytoskeleton organization"/>
    <property type="evidence" value="ECO:0007669"/>
    <property type="project" value="TreeGrafter"/>
</dbReference>
<dbReference type="Proteomes" id="UP000028990">
    <property type="component" value="Unassembled WGS sequence"/>
</dbReference>